<dbReference type="EMBL" id="JARJCM010000090">
    <property type="protein sequence ID" value="KAJ7030483.1"/>
    <property type="molecule type" value="Genomic_DNA"/>
</dbReference>
<keyword evidence="2" id="KW-0418">Kinase</keyword>
<accession>A0AAD6SQ26</accession>
<keyword evidence="3" id="KW-1185">Reference proteome</keyword>
<evidence type="ECO:0000259" key="1">
    <source>
        <dbReference type="PROSITE" id="PS50011"/>
    </source>
</evidence>
<dbReference type="PROSITE" id="PS50011">
    <property type="entry name" value="PROTEIN_KINASE_DOM"/>
    <property type="match status" value="1"/>
</dbReference>
<dbReference type="AlphaFoldDB" id="A0AAD6SQ26"/>
<dbReference type="PANTHER" id="PTHR44167">
    <property type="entry name" value="OVARIAN-SPECIFIC SERINE/THREONINE-PROTEIN KINASE LOK-RELATED"/>
    <property type="match status" value="1"/>
</dbReference>
<sequence>MVPSQTMLSEKATLSGTISDSLDSAPRRRITLTEQFWVDSYQFLLSRGYRLRPRYHPSWVPSWGNGSPIRQRSEDFFASYAPHALDGRCLKDNRKVVLKRVKGKELEILRHLDALRSDARNRTIPVLDYIPFPGTEWTFVVMPYGRRFNSPPFHCRDEFVDAMRQYIEGLQFMHEHNIVHFDVAPQNMLTEECRLIPRGSHWSHPDSHSGHRGDFFSWKNRCSLRPALQYYYIDFGLSIHFHHRESARMTGTLRTFPMIPELSLTVPYNPLYVDVFQLGLVMSRIIDVYPALEEFRPVAASLTRDDPHTRATLEGALQQLKSVHDGMLPLRRQRIWDKGITRWKKVTRIVFGGQWGLPDH</sequence>
<dbReference type="InterPro" id="IPR011009">
    <property type="entry name" value="Kinase-like_dom_sf"/>
</dbReference>
<protein>
    <submittedName>
        <fullName evidence="2">Kinase-like domain-containing protein</fullName>
    </submittedName>
</protein>
<dbReference type="Gene3D" id="1.10.510.10">
    <property type="entry name" value="Transferase(Phosphotransferase) domain 1"/>
    <property type="match status" value="1"/>
</dbReference>
<name>A0AAD6SQ26_9AGAR</name>
<dbReference type="Proteomes" id="UP001218188">
    <property type="component" value="Unassembled WGS sequence"/>
</dbReference>
<dbReference type="SMART" id="SM00220">
    <property type="entry name" value="S_TKc"/>
    <property type="match status" value="1"/>
</dbReference>
<dbReference type="PANTHER" id="PTHR44167:SF24">
    <property type="entry name" value="SERINE_THREONINE-PROTEIN KINASE CHK2"/>
    <property type="match status" value="1"/>
</dbReference>
<proteinExistence type="predicted"/>
<evidence type="ECO:0000313" key="2">
    <source>
        <dbReference type="EMBL" id="KAJ7030483.1"/>
    </source>
</evidence>
<evidence type="ECO:0000313" key="3">
    <source>
        <dbReference type="Proteomes" id="UP001218188"/>
    </source>
</evidence>
<dbReference type="InterPro" id="IPR000719">
    <property type="entry name" value="Prot_kinase_dom"/>
</dbReference>
<reference evidence="2" key="1">
    <citation type="submission" date="2023-03" db="EMBL/GenBank/DDBJ databases">
        <title>Massive genome expansion in bonnet fungi (Mycena s.s.) driven by repeated elements and novel gene families across ecological guilds.</title>
        <authorList>
            <consortium name="Lawrence Berkeley National Laboratory"/>
            <person name="Harder C.B."/>
            <person name="Miyauchi S."/>
            <person name="Viragh M."/>
            <person name="Kuo A."/>
            <person name="Thoen E."/>
            <person name="Andreopoulos B."/>
            <person name="Lu D."/>
            <person name="Skrede I."/>
            <person name="Drula E."/>
            <person name="Henrissat B."/>
            <person name="Morin E."/>
            <person name="Kohler A."/>
            <person name="Barry K."/>
            <person name="LaButti K."/>
            <person name="Morin E."/>
            <person name="Salamov A."/>
            <person name="Lipzen A."/>
            <person name="Mereny Z."/>
            <person name="Hegedus B."/>
            <person name="Baldrian P."/>
            <person name="Stursova M."/>
            <person name="Weitz H."/>
            <person name="Taylor A."/>
            <person name="Grigoriev I.V."/>
            <person name="Nagy L.G."/>
            <person name="Martin F."/>
            <person name="Kauserud H."/>
        </authorList>
    </citation>
    <scope>NUCLEOTIDE SEQUENCE</scope>
    <source>
        <strain evidence="2">CBHHK200</strain>
    </source>
</reference>
<organism evidence="2 3">
    <name type="scientific">Mycena alexandri</name>
    <dbReference type="NCBI Taxonomy" id="1745969"/>
    <lineage>
        <taxon>Eukaryota</taxon>
        <taxon>Fungi</taxon>
        <taxon>Dikarya</taxon>
        <taxon>Basidiomycota</taxon>
        <taxon>Agaricomycotina</taxon>
        <taxon>Agaricomycetes</taxon>
        <taxon>Agaricomycetidae</taxon>
        <taxon>Agaricales</taxon>
        <taxon>Marasmiineae</taxon>
        <taxon>Mycenaceae</taxon>
        <taxon>Mycena</taxon>
    </lineage>
</organism>
<keyword evidence="2" id="KW-0808">Transferase</keyword>
<dbReference type="GO" id="GO:0005524">
    <property type="term" value="F:ATP binding"/>
    <property type="evidence" value="ECO:0007669"/>
    <property type="project" value="InterPro"/>
</dbReference>
<dbReference type="SUPFAM" id="SSF56112">
    <property type="entry name" value="Protein kinase-like (PK-like)"/>
    <property type="match status" value="1"/>
</dbReference>
<dbReference type="GO" id="GO:0004672">
    <property type="term" value="F:protein kinase activity"/>
    <property type="evidence" value="ECO:0007669"/>
    <property type="project" value="InterPro"/>
</dbReference>
<comment type="caution">
    <text evidence="2">The sequence shown here is derived from an EMBL/GenBank/DDBJ whole genome shotgun (WGS) entry which is preliminary data.</text>
</comment>
<feature type="domain" description="Protein kinase" evidence="1">
    <location>
        <begin position="55"/>
        <end position="360"/>
    </location>
</feature>
<gene>
    <name evidence="2" type="ORF">C8F04DRAFT_1113150</name>
</gene>